<evidence type="ECO:0000259" key="6">
    <source>
        <dbReference type="PROSITE" id="PS50850"/>
    </source>
</evidence>
<feature type="transmembrane region" description="Helical" evidence="5">
    <location>
        <begin position="379"/>
        <end position="400"/>
    </location>
</feature>
<dbReference type="PROSITE" id="PS00217">
    <property type="entry name" value="SUGAR_TRANSPORT_2"/>
    <property type="match status" value="1"/>
</dbReference>
<keyword evidence="2 5" id="KW-0812">Transmembrane</keyword>
<gene>
    <name evidence="7" type="ORF">AOY20_07165</name>
</gene>
<dbReference type="RefSeq" id="WP_054581222.1">
    <property type="nucleotide sequence ID" value="NZ_CP012808.1"/>
</dbReference>
<feature type="transmembrane region" description="Helical" evidence="5">
    <location>
        <begin position="291"/>
        <end position="311"/>
    </location>
</feature>
<feature type="transmembrane region" description="Helical" evidence="5">
    <location>
        <begin position="342"/>
        <end position="367"/>
    </location>
</feature>
<dbReference type="PROSITE" id="PS50850">
    <property type="entry name" value="MFS"/>
    <property type="match status" value="1"/>
</dbReference>
<feature type="transmembrane region" description="Helical" evidence="5">
    <location>
        <begin position="20"/>
        <end position="45"/>
    </location>
</feature>
<feature type="transmembrane region" description="Helical" evidence="5">
    <location>
        <begin position="175"/>
        <end position="195"/>
    </location>
</feature>
<dbReference type="AlphaFoldDB" id="A0A0N9V822"/>
<feature type="transmembrane region" description="Helical" evidence="5">
    <location>
        <begin position="251"/>
        <end position="271"/>
    </location>
</feature>
<dbReference type="SUPFAM" id="SSF103473">
    <property type="entry name" value="MFS general substrate transporter"/>
    <property type="match status" value="1"/>
</dbReference>
<evidence type="ECO:0000256" key="5">
    <source>
        <dbReference type="SAM" id="Phobius"/>
    </source>
</evidence>
<feature type="transmembrane region" description="Helical" evidence="5">
    <location>
        <begin position="112"/>
        <end position="132"/>
    </location>
</feature>
<keyword evidence="4 5" id="KW-0472">Membrane</keyword>
<dbReference type="KEGG" id="aei:AOY20_07165"/>
<dbReference type="InterPro" id="IPR036259">
    <property type="entry name" value="MFS_trans_sf"/>
</dbReference>
<dbReference type="OrthoDB" id="7066727at2"/>
<evidence type="ECO:0000256" key="4">
    <source>
        <dbReference type="ARBA" id="ARBA00023136"/>
    </source>
</evidence>
<accession>A0A0N9V822</accession>
<dbReference type="InterPro" id="IPR020846">
    <property type="entry name" value="MFS_dom"/>
</dbReference>
<evidence type="ECO:0000256" key="2">
    <source>
        <dbReference type="ARBA" id="ARBA00022692"/>
    </source>
</evidence>
<dbReference type="STRING" id="1324350.AOY20_07165"/>
<proteinExistence type="predicted"/>
<dbReference type="PANTHER" id="PTHR23508:SF10">
    <property type="entry name" value="CARBOXYLIC ACID TRANSPORTER PROTEIN HOMOLOG"/>
    <property type="match status" value="1"/>
</dbReference>
<protein>
    <submittedName>
        <fullName evidence="7">MFS transporter</fullName>
    </submittedName>
</protein>
<dbReference type="PANTHER" id="PTHR23508">
    <property type="entry name" value="CARBOXYLIC ACID TRANSPORTER PROTEIN HOMOLOG"/>
    <property type="match status" value="1"/>
</dbReference>
<dbReference type="Proteomes" id="UP000064939">
    <property type="component" value="Chromosome"/>
</dbReference>
<keyword evidence="8" id="KW-1185">Reference proteome</keyword>
<feature type="transmembrane region" description="Helical" evidence="5">
    <location>
        <begin position="144"/>
        <end position="169"/>
    </location>
</feature>
<dbReference type="Pfam" id="PF07690">
    <property type="entry name" value="MFS_1"/>
    <property type="match status" value="1"/>
</dbReference>
<feature type="transmembrane region" description="Helical" evidence="5">
    <location>
        <begin position="57"/>
        <end position="75"/>
    </location>
</feature>
<reference evidence="7 8" key="1">
    <citation type="journal article" date="2015" name="Int. J. Syst. Evol. Microbiol.">
        <title>Acinetobacter equi sp. nov. isolated from horse faeces.</title>
        <authorList>
            <person name="Poppel M.T."/>
            <person name="Skiebe E."/>
            <person name="Laue M."/>
            <person name="Bergmann H."/>
            <person name="Ebersberger I."/>
            <person name="Garn T."/>
            <person name="Fruth A."/>
            <person name="Baumgardt S."/>
            <person name="Busse H.J."/>
            <person name="Wilharm G."/>
        </authorList>
    </citation>
    <scope>NUCLEOTIDE SEQUENCE [LARGE SCALE GENOMIC DNA]</scope>
    <source>
        <strain evidence="7 8">114</strain>
    </source>
</reference>
<feature type="transmembrane region" description="Helical" evidence="5">
    <location>
        <begin position="412"/>
        <end position="429"/>
    </location>
</feature>
<feature type="transmembrane region" description="Helical" evidence="5">
    <location>
        <begin position="87"/>
        <end position="106"/>
    </location>
</feature>
<dbReference type="GO" id="GO:0046943">
    <property type="term" value="F:carboxylic acid transmembrane transporter activity"/>
    <property type="evidence" value="ECO:0007669"/>
    <property type="project" value="TreeGrafter"/>
</dbReference>
<organism evidence="7 8">
    <name type="scientific">Acinetobacter equi</name>
    <dbReference type="NCBI Taxonomy" id="1324350"/>
    <lineage>
        <taxon>Bacteria</taxon>
        <taxon>Pseudomonadati</taxon>
        <taxon>Pseudomonadota</taxon>
        <taxon>Gammaproteobacteria</taxon>
        <taxon>Moraxellales</taxon>
        <taxon>Moraxellaceae</taxon>
        <taxon>Acinetobacter</taxon>
    </lineage>
</organism>
<evidence type="ECO:0000256" key="3">
    <source>
        <dbReference type="ARBA" id="ARBA00022989"/>
    </source>
</evidence>
<dbReference type="CDD" id="cd17365">
    <property type="entry name" value="MFS_PcaK_like"/>
    <property type="match status" value="1"/>
</dbReference>
<keyword evidence="3 5" id="KW-1133">Transmembrane helix</keyword>
<evidence type="ECO:0000313" key="7">
    <source>
        <dbReference type="EMBL" id="ALH95330.1"/>
    </source>
</evidence>
<dbReference type="Gene3D" id="1.20.1250.20">
    <property type="entry name" value="MFS general substrate transporter like domains"/>
    <property type="match status" value="1"/>
</dbReference>
<name>A0A0N9V822_9GAMM</name>
<dbReference type="EMBL" id="CP012808">
    <property type="protein sequence ID" value="ALH95330.1"/>
    <property type="molecule type" value="Genomic_DNA"/>
</dbReference>
<evidence type="ECO:0000256" key="1">
    <source>
        <dbReference type="ARBA" id="ARBA00004141"/>
    </source>
</evidence>
<feature type="domain" description="Major facilitator superfamily (MFS) profile" evidence="6">
    <location>
        <begin position="21"/>
        <end position="434"/>
    </location>
</feature>
<dbReference type="InterPro" id="IPR005829">
    <property type="entry name" value="Sugar_transporter_CS"/>
</dbReference>
<sequence length="450" mass="48177">MVQNPREEMNNKNMNGFQWFVIFICILLNVIDGFDVLVMAFTAASVSNEWGLSGAELGALLSAGLFGMGAGSLFLAPWADKIGRRPLILLCLLISGLSMVAASFAQTAMQLGLMRFITGIGIGGILASSNVIASEYASSRWRSLAVSLQCTGYAIGATVGGIIAIALISSFGWRSVFLTGGLTTLFMFIISYVWLPESLDYLLAKQPKNALNRINVLTQKINITRLTQLPIISQTAELKKSGISRLFSPRLAFQTICIWLSFFFVMFGFYFVMSWTPKILSANGMTTEQGVTAGVLISAGGMFGAALLGFISSRVRIFYVQAAFLALTAVLIWLFVGSTASLTIAFILSVLLGMMANGCVAGLYAMSPSIYEADVRATGVGYAIGFGRIGGILSPLVAGAFLDSGISSLTLYGYYGGAFILAIITVLAISKIQNRNTIKVSYPNSIEKMV</sequence>
<dbReference type="GO" id="GO:0005886">
    <property type="term" value="C:plasma membrane"/>
    <property type="evidence" value="ECO:0007669"/>
    <property type="project" value="TreeGrafter"/>
</dbReference>
<dbReference type="InterPro" id="IPR011701">
    <property type="entry name" value="MFS"/>
</dbReference>
<feature type="transmembrane region" description="Helical" evidence="5">
    <location>
        <begin position="318"/>
        <end position="336"/>
    </location>
</feature>
<comment type="subcellular location">
    <subcellularLocation>
        <location evidence="1">Membrane</location>
        <topology evidence="1">Multi-pass membrane protein</topology>
    </subcellularLocation>
</comment>
<evidence type="ECO:0000313" key="8">
    <source>
        <dbReference type="Proteomes" id="UP000064939"/>
    </source>
</evidence>